<organism evidence="1">
    <name type="scientific">marine metagenome</name>
    <dbReference type="NCBI Taxonomy" id="408172"/>
    <lineage>
        <taxon>unclassified sequences</taxon>
        <taxon>metagenomes</taxon>
        <taxon>ecological metagenomes</taxon>
    </lineage>
</organism>
<protein>
    <submittedName>
        <fullName evidence="1">Uncharacterized protein</fullName>
    </submittedName>
</protein>
<proteinExistence type="predicted"/>
<gene>
    <name evidence="1" type="ORF">METZ01_LOCUS479578</name>
</gene>
<name>A0A383C3G3_9ZZZZ</name>
<reference evidence="1" key="1">
    <citation type="submission" date="2018-05" db="EMBL/GenBank/DDBJ databases">
        <authorList>
            <person name="Lanie J.A."/>
            <person name="Ng W.-L."/>
            <person name="Kazmierczak K.M."/>
            <person name="Andrzejewski T.M."/>
            <person name="Davidsen T.M."/>
            <person name="Wayne K.J."/>
            <person name="Tettelin H."/>
            <person name="Glass J.I."/>
            <person name="Rusch D."/>
            <person name="Podicherti R."/>
            <person name="Tsui H.-C.T."/>
            <person name="Winkler M.E."/>
        </authorList>
    </citation>
    <scope>NUCLEOTIDE SEQUENCE</scope>
</reference>
<dbReference type="AlphaFoldDB" id="A0A383C3G3"/>
<sequence>MLNHVDKMKGLESIHFCGNGQRSLYIDFEVRVLKSGMY</sequence>
<evidence type="ECO:0000313" key="1">
    <source>
        <dbReference type="EMBL" id="SVE26724.1"/>
    </source>
</evidence>
<dbReference type="EMBL" id="UINC01205515">
    <property type="protein sequence ID" value="SVE26724.1"/>
    <property type="molecule type" value="Genomic_DNA"/>
</dbReference>
<accession>A0A383C3G3</accession>